<accession>A0A2P6PT85</accession>
<keyword evidence="1" id="KW-0812">Transmembrane</keyword>
<dbReference type="Proteomes" id="UP000238479">
    <property type="component" value="Chromosome 6"/>
</dbReference>
<dbReference type="AlphaFoldDB" id="A0A2P6PT85"/>
<sequence length="113" mass="12125">MAGSSSSSGAPPPVLSQVLISSLLAPARPSLLGFNIDELPLPFMENGVVSSALFLGGDDIKGNCFSPKKQYNLLKHSSIMPLIITPGLLYLVFPCRRRADSNIDRCYSVILSM</sequence>
<organism evidence="2 3">
    <name type="scientific">Rosa chinensis</name>
    <name type="common">China rose</name>
    <dbReference type="NCBI Taxonomy" id="74649"/>
    <lineage>
        <taxon>Eukaryota</taxon>
        <taxon>Viridiplantae</taxon>
        <taxon>Streptophyta</taxon>
        <taxon>Embryophyta</taxon>
        <taxon>Tracheophyta</taxon>
        <taxon>Spermatophyta</taxon>
        <taxon>Magnoliopsida</taxon>
        <taxon>eudicotyledons</taxon>
        <taxon>Gunneridae</taxon>
        <taxon>Pentapetalae</taxon>
        <taxon>rosids</taxon>
        <taxon>fabids</taxon>
        <taxon>Rosales</taxon>
        <taxon>Rosaceae</taxon>
        <taxon>Rosoideae</taxon>
        <taxon>Rosoideae incertae sedis</taxon>
        <taxon>Rosa</taxon>
    </lineage>
</organism>
<keyword evidence="1" id="KW-0472">Membrane</keyword>
<keyword evidence="1" id="KW-1133">Transmembrane helix</keyword>
<evidence type="ECO:0000313" key="3">
    <source>
        <dbReference type="Proteomes" id="UP000238479"/>
    </source>
</evidence>
<proteinExistence type="predicted"/>
<evidence type="ECO:0000313" key="2">
    <source>
        <dbReference type="EMBL" id="PRQ25141.1"/>
    </source>
</evidence>
<comment type="caution">
    <text evidence="2">The sequence shown here is derived from an EMBL/GenBank/DDBJ whole genome shotgun (WGS) entry which is preliminary data.</text>
</comment>
<dbReference type="EMBL" id="PDCK01000044">
    <property type="protein sequence ID" value="PRQ25141.1"/>
    <property type="molecule type" value="Genomic_DNA"/>
</dbReference>
<gene>
    <name evidence="2" type="ORF">RchiOBHm_Chr6g0280381</name>
</gene>
<keyword evidence="3" id="KW-1185">Reference proteome</keyword>
<reference evidence="2 3" key="1">
    <citation type="journal article" date="2018" name="Nat. Genet.">
        <title>The Rosa genome provides new insights in the design of modern roses.</title>
        <authorList>
            <person name="Bendahmane M."/>
        </authorList>
    </citation>
    <scope>NUCLEOTIDE SEQUENCE [LARGE SCALE GENOMIC DNA]</scope>
    <source>
        <strain evidence="3">cv. Old Blush</strain>
    </source>
</reference>
<protein>
    <submittedName>
        <fullName evidence="2">Uncharacterized protein</fullName>
    </submittedName>
</protein>
<feature type="transmembrane region" description="Helical" evidence="1">
    <location>
        <begin position="73"/>
        <end position="93"/>
    </location>
</feature>
<dbReference type="Gramene" id="PRQ25141">
    <property type="protein sequence ID" value="PRQ25141"/>
    <property type="gene ID" value="RchiOBHm_Chr6g0280381"/>
</dbReference>
<name>A0A2P6PT85_ROSCH</name>
<evidence type="ECO:0000256" key="1">
    <source>
        <dbReference type="SAM" id="Phobius"/>
    </source>
</evidence>